<dbReference type="EMBL" id="CAJOBH010156826">
    <property type="protein sequence ID" value="CAF4865147.1"/>
    <property type="molecule type" value="Genomic_DNA"/>
</dbReference>
<organism evidence="2 7">
    <name type="scientific">Rotaria magnacalcarata</name>
    <dbReference type="NCBI Taxonomy" id="392030"/>
    <lineage>
        <taxon>Eukaryota</taxon>
        <taxon>Metazoa</taxon>
        <taxon>Spiralia</taxon>
        <taxon>Gnathifera</taxon>
        <taxon>Rotifera</taxon>
        <taxon>Eurotatoria</taxon>
        <taxon>Bdelloidea</taxon>
        <taxon>Philodinida</taxon>
        <taxon>Philodinidae</taxon>
        <taxon>Rotaria</taxon>
    </lineage>
</organism>
<dbReference type="EMBL" id="CAJOBI010212063">
    <property type="protein sequence ID" value="CAF5020397.1"/>
    <property type="molecule type" value="Genomic_DNA"/>
</dbReference>
<evidence type="ECO:0000313" key="2">
    <source>
        <dbReference type="EMBL" id="CAF4859836.1"/>
    </source>
</evidence>
<proteinExistence type="predicted"/>
<feature type="signal peptide" evidence="1">
    <location>
        <begin position="1"/>
        <end position="18"/>
    </location>
</feature>
<evidence type="ECO:0000256" key="1">
    <source>
        <dbReference type="SAM" id="SignalP"/>
    </source>
</evidence>
<evidence type="ECO:0000313" key="3">
    <source>
        <dbReference type="EMBL" id="CAF4865147.1"/>
    </source>
</evidence>
<reference evidence="2" key="1">
    <citation type="submission" date="2021-02" db="EMBL/GenBank/DDBJ databases">
        <authorList>
            <person name="Nowell W R."/>
        </authorList>
    </citation>
    <scope>NUCLEOTIDE SEQUENCE</scope>
</reference>
<dbReference type="EMBL" id="CAJOBH010155161">
    <property type="protein sequence ID" value="CAF4859836.1"/>
    <property type="molecule type" value="Genomic_DNA"/>
</dbReference>
<dbReference type="AlphaFoldDB" id="A0A8S3BT89"/>
<protein>
    <submittedName>
        <fullName evidence="2">Uncharacterized protein</fullName>
    </submittedName>
</protein>
<keyword evidence="1" id="KW-0732">Signal</keyword>
<gene>
    <name evidence="2" type="ORF">BYL167_LOCUS50532</name>
    <name evidence="3" type="ORF">BYL167_LOCUS50722</name>
    <name evidence="5" type="ORF">GIL414_LOCUS58920</name>
    <name evidence="6" type="ORF">GIL414_LOCUS59201</name>
    <name evidence="4" type="ORF">SMN809_LOCUS57615</name>
</gene>
<dbReference type="Proteomes" id="UP000676336">
    <property type="component" value="Unassembled WGS sequence"/>
</dbReference>
<comment type="caution">
    <text evidence="2">The sequence shown here is derived from an EMBL/GenBank/DDBJ whole genome shotgun (WGS) entry which is preliminary data.</text>
</comment>
<dbReference type="EMBL" id="CAJOBJ010222785">
    <property type="protein sequence ID" value="CAF5036681.1"/>
    <property type="molecule type" value="Genomic_DNA"/>
</dbReference>
<feature type="chain" id="PRO_5036273931" evidence="1">
    <location>
        <begin position="19"/>
        <end position="52"/>
    </location>
</feature>
<dbReference type="Proteomes" id="UP000681720">
    <property type="component" value="Unassembled WGS sequence"/>
</dbReference>
<evidence type="ECO:0000313" key="6">
    <source>
        <dbReference type="EMBL" id="CAF5036681.1"/>
    </source>
</evidence>
<dbReference type="Proteomes" id="UP000681967">
    <property type="component" value="Unassembled WGS sequence"/>
</dbReference>
<accession>A0A8S3BT89</accession>
<evidence type="ECO:0000313" key="7">
    <source>
        <dbReference type="Proteomes" id="UP000681967"/>
    </source>
</evidence>
<feature type="non-terminal residue" evidence="2">
    <location>
        <position position="1"/>
    </location>
</feature>
<evidence type="ECO:0000313" key="5">
    <source>
        <dbReference type="EMBL" id="CAF5031368.1"/>
    </source>
</evidence>
<dbReference type="EMBL" id="CAJOBJ010220142">
    <property type="protein sequence ID" value="CAF5031368.1"/>
    <property type="molecule type" value="Genomic_DNA"/>
</dbReference>
<sequence length="52" mass="5477">MGIALLVVFNIFTLKSLAPISNDHTSSVALYNGHSGFNSEGSIVRGRTILSA</sequence>
<evidence type="ECO:0000313" key="4">
    <source>
        <dbReference type="EMBL" id="CAF5020397.1"/>
    </source>
</evidence>
<name>A0A8S3BT89_9BILA</name>